<accession>A0A6G8AN23</accession>
<evidence type="ECO:0000256" key="1">
    <source>
        <dbReference type="ARBA" id="ARBA00000868"/>
    </source>
</evidence>
<keyword evidence="15" id="KW-1185">Reference proteome</keyword>
<evidence type="ECO:0000313" key="14">
    <source>
        <dbReference type="EMBL" id="QIL46468.1"/>
    </source>
</evidence>
<comment type="subcellular location">
    <subcellularLocation>
        <location evidence="3 12">Cytoplasm</location>
    </subcellularLocation>
</comment>
<dbReference type="KEGG" id="vah:G7081_04985"/>
<dbReference type="NCBIfam" id="NF002633">
    <property type="entry name" value="PRK02304.1-2"/>
    <property type="match status" value="1"/>
</dbReference>
<dbReference type="InterPro" id="IPR000836">
    <property type="entry name" value="PRTase_dom"/>
</dbReference>
<comment type="subunit">
    <text evidence="6 12">Homodimer.</text>
</comment>
<reference evidence="14 15" key="1">
    <citation type="submission" date="2020-03" db="EMBL/GenBank/DDBJ databases">
        <title>Vagococcus sp. nov., isolated from beetles.</title>
        <authorList>
            <person name="Hyun D.-W."/>
            <person name="Bae J.-W."/>
        </authorList>
    </citation>
    <scope>NUCLEOTIDE SEQUENCE [LARGE SCALE GENOMIC DNA]</scope>
    <source>
        <strain evidence="14 15">HDW17A</strain>
    </source>
</reference>
<dbReference type="AlphaFoldDB" id="A0A6G8AN23"/>
<dbReference type="RefSeq" id="WP_166007857.1">
    <property type="nucleotide sequence ID" value="NZ_CP049886.1"/>
</dbReference>
<dbReference type="EC" id="2.4.2.7" evidence="7 12"/>
<dbReference type="CDD" id="cd06223">
    <property type="entry name" value="PRTases_typeI"/>
    <property type="match status" value="1"/>
</dbReference>
<dbReference type="SUPFAM" id="SSF53271">
    <property type="entry name" value="PRTase-like"/>
    <property type="match status" value="1"/>
</dbReference>
<keyword evidence="8 12" id="KW-0963">Cytoplasm</keyword>
<evidence type="ECO:0000256" key="12">
    <source>
        <dbReference type="HAMAP-Rule" id="MF_00004"/>
    </source>
</evidence>
<sequence length="174" mass="18987">MNLKNYIASIPNYPVEGVTFRDISPLMGDGEAYREATQQIVEYAKEKQADMIVGPEARGFIIGCPVAYELGIGFAPARKKGKLPRETIEVDYGLEYGSDILTLHKDAIKPGQRVMICDDLLATGGTIEATIQLIEQLGGVVVGCAFLIELIDLNGRAKIEGYDIKALMEYAEAD</sequence>
<dbReference type="GO" id="GO:0044209">
    <property type="term" value="P:AMP salvage"/>
    <property type="evidence" value="ECO:0007669"/>
    <property type="project" value="UniProtKB-UniRule"/>
</dbReference>
<evidence type="ECO:0000256" key="11">
    <source>
        <dbReference type="ARBA" id="ARBA00022726"/>
    </source>
</evidence>
<dbReference type="HAMAP" id="MF_00004">
    <property type="entry name" value="Aden_phosphoribosyltr"/>
    <property type="match status" value="1"/>
</dbReference>
<dbReference type="NCBIfam" id="NF002634">
    <property type="entry name" value="PRK02304.1-3"/>
    <property type="match status" value="1"/>
</dbReference>
<dbReference type="GO" id="GO:0016208">
    <property type="term" value="F:AMP binding"/>
    <property type="evidence" value="ECO:0007669"/>
    <property type="project" value="TreeGrafter"/>
</dbReference>
<comment type="function">
    <text evidence="2 12">Catalyzes a salvage reaction resulting in the formation of AMP, that is energically less costly than de novo synthesis.</text>
</comment>
<evidence type="ECO:0000256" key="4">
    <source>
        <dbReference type="ARBA" id="ARBA00004659"/>
    </source>
</evidence>
<dbReference type="GO" id="GO:0006168">
    <property type="term" value="P:adenine salvage"/>
    <property type="evidence" value="ECO:0007669"/>
    <property type="project" value="InterPro"/>
</dbReference>
<evidence type="ECO:0000256" key="6">
    <source>
        <dbReference type="ARBA" id="ARBA00011738"/>
    </source>
</evidence>
<dbReference type="InterPro" id="IPR005764">
    <property type="entry name" value="Ade_phspho_trans"/>
</dbReference>
<gene>
    <name evidence="12" type="primary">apt</name>
    <name evidence="14" type="ORF">G7081_04985</name>
</gene>
<feature type="domain" description="Phosphoribosyltransferase" evidence="13">
    <location>
        <begin position="33"/>
        <end position="149"/>
    </location>
</feature>
<dbReference type="FunFam" id="3.40.50.2020:FF:000004">
    <property type="entry name" value="Adenine phosphoribosyltransferase"/>
    <property type="match status" value="1"/>
</dbReference>
<comment type="catalytic activity">
    <reaction evidence="1 12">
        <text>AMP + diphosphate = 5-phospho-alpha-D-ribose 1-diphosphate + adenine</text>
        <dbReference type="Rhea" id="RHEA:16609"/>
        <dbReference type="ChEBI" id="CHEBI:16708"/>
        <dbReference type="ChEBI" id="CHEBI:33019"/>
        <dbReference type="ChEBI" id="CHEBI:58017"/>
        <dbReference type="ChEBI" id="CHEBI:456215"/>
        <dbReference type="EC" id="2.4.2.7"/>
    </reaction>
</comment>
<dbReference type="EMBL" id="CP049886">
    <property type="protein sequence ID" value="QIL46468.1"/>
    <property type="molecule type" value="Genomic_DNA"/>
</dbReference>
<dbReference type="PANTHER" id="PTHR32315:SF3">
    <property type="entry name" value="ADENINE PHOSPHORIBOSYLTRANSFERASE"/>
    <property type="match status" value="1"/>
</dbReference>
<organism evidence="14 15">
    <name type="scientific">Vagococcus coleopterorum</name>
    <dbReference type="NCBI Taxonomy" id="2714946"/>
    <lineage>
        <taxon>Bacteria</taxon>
        <taxon>Bacillati</taxon>
        <taxon>Bacillota</taxon>
        <taxon>Bacilli</taxon>
        <taxon>Lactobacillales</taxon>
        <taxon>Enterococcaceae</taxon>
        <taxon>Vagococcus</taxon>
    </lineage>
</organism>
<name>A0A6G8AN23_9ENTE</name>
<protein>
    <recommendedName>
        <fullName evidence="7 12">Adenine phosphoribosyltransferase</fullName>
        <shortName evidence="12">APRT</shortName>
        <ecNumber evidence="7 12">2.4.2.7</ecNumber>
    </recommendedName>
</protein>
<dbReference type="NCBIfam" id="NF002636">
    <property type="entry name" value="PRK02304.1-5"/>
    <property type="match status" value="1"/>
</dbReference>
<evidence type="ECO:0000259" key="13">
    <source>
        <dbReference type="Pfam" id="PF00156"/>
    </source>
</evidence>
<evidence type="ECO:0000256" key="3">
    <source>
        <dbReference type="ARBA" id="ARBA00004496"/>
    </source>
</evidence>
<evidence type="ECO:0000256" key="10">
    <source>
        <dbReference type="ARBA" id="ARBA00022679"/>
    </source>
</evidence>
<keyword evidence="9 12" id="KW-0328">Glycosyltransferase</keyword>
<dbReference type="GO" id="GO:0002055">
    <property type="term" value="F:adenine binding"/>
    <property type="evidence" value="ECO:0007669"/>
    <property type="project" value="TreeGrafter"/>
</dbReference>
<dbReference type="Proteomes" id="UP000500890">
    <property type="component" value="Chromosome"/>
</dbReference>
<dbReference type="UniPathway" id="UPA00588">
    <property type="reaction ID" value="UER00646"/>
</dbReference>
<dbReference type="GO" id="GO:0005737">
    <property type="term" value="C:cytoplasm"/>
    <property type="evidence" value="ECO:0007669"/>
    <property type="project" value="UniProtKB-SubCell"/>
</dbReference>
<dbReference type="Gene3D" id="3.40.50.2020">
    <property type="match status" value="1"/>
</dbReference>
<evidence type="ECO:0000256" key="2">
    <source>
        <dbReference type="ARBA" id="ARBA00003968"/>
    </source>
</evidence>
<evidence type="ECO:0000256" key="8">
    <source>
        <dbReference type="ARBA" id="ARBA00022490"/>
    </source>
</evidence>
<evidence type="ECO:0000313" key="15">
    <source>
        <dbReference type="Proteomes" id="UP000500890"/>
    </source>
</evidence>
<dbReference type="Pfam" id="PF00156">
    <property type="entry name" value="Pribosyltran"/>
    <property type="match status" value="1"/>
</dbReference>
<dbReference type="GO" id="GO:0006166">
    <property type="term" value="P:purine ribonucleoside salvage"/>
    <property type="evidence" value="ECO:0007669"/>
    <property type="project" value="UniProtKB-UniRule"/>
</dbReference>
<proteinExistence type="inferred from homology"/>
<evidence type="ECO:0000256" key="5">
    <source>
        <dbReference type="ARBA" id="ARBA00008391"/>
    </source>
</evidence>
<comment type="similarity">
    <text evidence="5 12">Belongs to the purine/pyrimidine phosphoribosyltransferase family.</text>
</comment>
<dbReference type="PANTHER" id="PTHR32315">
    <property type="entry name" value="ADENINE PHOSPHORIBOSYLTRANSFERASE"/>
    <property type="match status" value="1"/>
</dbReference>
<evidence type="ECO:0000256" key="7">
    <source>
        <dbReference type="ARBA" id="ARBA00011893"/>
    </source>
</evidence>
<dbReference type="InterPro" id="IPR050054">
    <property type="entry name" value="UPRTase/APRTase"/>
</dbReference>
<dbReference type="NCBIfam" id="TIGR01090">
    <property type="entry name" value="apt"/>
    <property type="match status" value="1"/>
</dbReference>
<dbReference type="InterPro" id="IPR029057">
    <property type="entry name" value="PRTase-like"/>
</dbReference>
<evidence type="ECO:0000256" key="9">
    <source>
        <dbReference type="ARBA" id="ARBA00022676"/>
    </source>
</evidence>
<dbReference type="GO" id="GO:0003999">
    <property type="term" value="F:adenine phosphoribosyltransferase activity"/>
    <property type="evidence" value="ECO:0007669"/>
    <property type="project" value="UniProtKB-UniRule"/>
</dbReference>
<keyword evidence="10 12" id="KW-0808">Transferase</keyword>
<comment type="pathway">
    <text evidence="4 12">Purine metabolism; AMP biosynthesis via salvage pathway; AMP from adenine: step 1/1.</text>
</comment>
<keyword evidence="11 12" id="KW-0660">Purine salvage</keyword>